<keyword evidence="1" id="KW-0472">Membrane</keyword>
<evidence type="ECO:0000313" key="3">
    <source>
        <dbReference type="Proteomes" id="UP000321258"/>
    </source>
</evidence>
<evidence type="ECO:0000256" key="1">
    <source>
        <dbReference type="SAM" id="Phobius"/>
    </source>
</evidence>
<evidence type="ECO:0000313" key="2">
    <source>
        <dbReference type="EMBL" id="GEO99422.1"/>
    </source>
</evidence>
<dbReference type="Proteomes" id="UP000321258">
    <property type="component" value="Unassembled WGS sequence"/>
</dbReference>
<keyword evidence="1" id="KW-1133">Transmembrane helix</keyword>
<dbReference type="EMBL" id="BJZT01000017">
    <property type="protein sequence ID" value="GEO99422.1"/>
    <property type="molecule type" value="Genomic_DNA"/>
</dbReference>
<dbReference type="RefSeq" id="WP_147078321.1">
    <property type="nucleotide sequence ID" value="NZ_BJZT01000017.1"/>
</dbReference>
<keyword evidence="3" id="KW-1185">Reference proteome</keyword>
<gene>
    <name evidence="2" type="ORF">MHA02_18100</name>
</gene>
<accession>A0A512IP35</accession>
<proteinExistence type="predicted"/>
<dbReference type="AlphaFoldDB" id="A0A512IP35"/>
<feature type="transmembrane region" description="Helical" evidence="1">
    <location>
        <begin position="25"/>
        <end position="48"/>
    </location>
</feature>
<name>A0A512IP35_9HYPH</name>
<comment type="caution">
    <text evidence="2">The sequence shown here is derived from an EMBL/GenBank/DDBJ whole genome shotgun (WGS) entry which is preliminary data.</text>
</comment>
<dbReference type="OrthoDB" id="7999774at2"/>
<keyword evidence="1" id="KW-0812">Transmembrane</keyword>
<reference evidence="2 3" key="1">
    <citation type="submission" date="2019-07" db="EMBL/GenBank/DDBJ databases">
        <title>Whole genome shotgun sequence of Methylobacterium haplocladii NBRC 107714.</title>
        <authorList>
            <person name="Hosoyama A."/>
            <person name="Uohara A."/>
            <person name="Ohji S."/>
            <person name="Ichikawa N."/>
        </authorList>
    </citation>
    <scope>NUCLEOTIDE SEQUENCE [LARGE SCALE GENOMIC DNA]</scope>
    <source>
        <strain evidence="2 3">NBRC 107714</strain>
    </source>
</reference>
<organism evidence="2 3">
    <name type="scientific">Methylobacterium haplocladii</name>
    <dbReference type="NCBI Taxonomy" id="1176176"/>
    <lineage>
        <taxon>Bacteria</taxon>
        <taxon>Pseudomonadati</taxon>
        <taxon>Pseudomonadota</taxon>
        <taxon>Alphaproteobacteria</taxon>
        <taxon>Hyphomicrobiales</taxon>
        <taxon>Methylobacteriaceae</taxon>
        <taxon>Methylobacterium</taxon>
    </lineage>
</organism>
<sequence length="85" mass="8912">MSDPTSDIALLDTRAPDGGKAMQSAFLWVLASLATAIAIFVITLLVWAQNERAAGRMIIGAQKTTGYLPVVASQFATLHGRPGGL</sequence>
<protein>
    <submittedName>
        <fullName evidence="2">Uncharacterized protein</fullName>
    </submittedName>
</protein>